<dbReference type="Gene3D" id="2.40.160.20">
    <property type="match status" value="1"/>
</dbReference>
<dbReference type="InterPro" id="IPR011250">
    <property type="entry name" value="OMP/PagP_B-barrel"/>
</dbReference>
<evidence type="ECO:0000259" key="3">
    <source>
        <dbReference type="Pfam" id="PF13505"/>
    </source>
</evidence>
<accession>A0AA97F5U4</accession>
<dbReference type="SUPFAM" id="SSF56925">
    <property type="entry name" value="OMPA-like"/>
    <property type="match status" value="1"/>
</dbReference>
<evidence type="ECO:0000313" key="4">
    <source>
        <dbReference type="EMBL" id="WOE74924.1"/>
    </source>
</evidence>
<name>A0AA97F5U4_9SPHN</name>
<dbReference type="EMBL" id="CP136594">
    <property type="protein sequence ID" value="WOE74924.1"/>
    <property type="molecule type" value="Genomic_DNA"/>
</dbReference>
<keyword evidence="5" id="KW-1185">Reference proteome</keyword>
<dbReference type="AlphaFoldDB" id="A0AA97F5U4"/>
<organism evidence="4 5">
    <name type="scientific">Alterisphingorhabdus coralli</name>
    <dbReference type="NCBI Taxonomy" id="3071408"/>
    <lineage>
        <taxon>Bacteria</taxon>
        <taxon>Pseudomonadati</taxon>
        <taxon>Pseudomonadota</taxon>
        <taxon>Alphaproteobacteria</taxon>
        <taxon>Sphingomonadales</taxon>
        <taxon>Sphingomonadaceae</taxon>
        <taxon>Alterisphingorhabdus (ex Yan et al. 2024)</taxon>
    </lineage>
</organism>
<evidence type="ECO:0000256" key="2">
    <source>
        <dbReference type="SAM" id="SignalP"/>
    </source>
</evidence>
<feature type="chain" id="PRO_5041673019" evidence="2">
    <location>
        <begin position="25"/>
        <end position="175"/>
    </location>
</feature>
<keyword evidence="1 2" id="KW-0732">Signal</keyword>
<reference evidence="4 5" key="1">
    <citation type="submission" date="2023-10" db="EMBL/GenBank/DDBJ databases">
        <title>Complete genome sequence of a Sphingomonadaceae bacterium.</title>
        <authorList>
            <person name="Yan C."/>
        </authorList>
    </citation>
    <scope>NUCLEOTIDE SEQUENCE [LARGE SCALE GENOMIC DNA]</scope>
    <source>
        <strain evidence="4 5">SCSIO 66989</strain>
    </source>
</reference>
<proteinExistence type="predicted"/>
<evidence type="ECO:0000313" key="5">
    <source>
        <dbReference type="Proteomes" id="UP001302429"/>
    </source>
</evidence>
<dbReference type="RefSeq" id="WP_317081374.1">
    <property type="nucleotide sequence ID" value="NZ_CP136594.1"/>
</dbReference>
<dbReference type="InterPro" id="IPR027385">
    <property type="entry name" value="Beta-barrel_OMP"/>
</dbReference>
<protein>
    <submittedName>
        <fullName evidence="4">Outer membrane beta-barrel protein</fullName>
    </submittedName>
</protein>
<dbReference type="KEGG" id="acoa:RB602_13955"/>
<dbReference type="Proteomes" id="UP001302429">
    <property type="component" value="Chromosome"/>
</dbReference>
<dbReference type="Pfam" id="PF13505">
    <property type="entry name" value="OMP_b-brl"/>
    <property type="match status" value="1"/>
</dbReference>
<sequence>MRKFTYAAIAAAAAATAMASPAMAQDTGDAEIFVGTQVGYHDLGTNFIGDDDGFIYGVYGGVDVPIGGQVFAGLEGNFNLGTNAIDSEYGIAGRLGIYAGDRTKLFVRGGYQEVNFDLGNVLNVANPPNIDDTDGDYLLGGGAEFQLNENLSFRAGIDTIAFDSVRLTSGLQLNF</sequence>
<feature type="domain" description="Outer membrane protein beta-barrel" evidence="3">
    <location>
        <begin position="11"/>
        <end position="166"/>
    </location>
</feature>
<evidence type="ECO:0000256" key="1">
    <source>
        <dbReference type="ARBA" id="ARBA00022729"/>
    </source>
</evidence>
<gene>
    <name evidence="4" type="ORF">RB602_13955</name>
</gene>
<feature type="signal peptide" evidence="2">
    <location>
        <begin position="1"/>
        <end position="24"/>
    </location>
</feature>